<evidence type="ECO:0000259" key="2">
    <source>
        <dbReference type="Pfam" id="PF09989"/>
    </source>
</evidence>
<feature type="domain" description="ATPase BadF/BadG/BcrA/BcrD type" evidence="1">
    <location>
        <begin position="8"/>
        <end position="255"/>
    </location>
</feature>
<evidence type="ECO:0000313" key="4">
    <source>
        <dbReference type="Proteomes" id="UP000477488"/>
    </source>
</evidence>
<feature type="domain" description="ATPase BadF/BadG/BcrA/BcrD type" evidence="1">
    <location>
        <begin position="322"/>
        <end position="576"/>
    </location>
</feature>
<dbReference type="InterPro" id="IPR018709">
    <property type="entry name" value="CoA_activase_DUF2229"/>
</dbReference>
<evidence type="ECO:0000259" key="1">
    <source>
        <dbReference type="Pfam" id="PF01869"/>
    </source>
</evidence>
<dbReference type="PANTHER" id="PTHR32329:SF4">
    <property type="entry name" value="ACTIVATOR OF 2-HYDROXYACYL-COA DEHYDRATASE"/>
    <property type="match status" value="1"/>
</dbReference>
<gene>
    <name evidence="3" type="ORF">FYJ44_04805</name>
</gene>
<dbReference type="Pfam" id="PF01869">
    <property type="entry name" value="BcrAD_BadFG"/>
    <property type="match status" value="2"/>
</dbReference>
<dbReference type="InterPro" id="IPR043129">
    <property type="entry name" value="ATPase_NBD"/>
</dbReference>
<proteinExistence type="predicted"/>
<sequence length="1403" mass="153402">MQPPVYYIGLDIGSTTVKAVVLDATGKMLFSKYSRHYSEVRQSTARLLREIADFAHGAACRMSVTGSGGISLAGELGLPFIQEVLASNLAIRKRIPDADVVIELGGEDAKLTFLSGGLDQRMNETCAGGTGAFIDQMAAFIGTDAAGLDRLAQGHATIYPIASRCGVFAKTDILPLLNEGCAREDIAASIMQAVVNQTIGGLARGRAIKGKIVFLGGPLSFLPSLRERFTAMLKEMREAVFPEDGHFFVALGAAYHAMDMSPQTFSFADCLTVLEERGAAQTYGRLPPLFASREEREAFAARHSGSRAVRRDLATAEGDAWLGFDCGSTTIKAALLDADGNLLYSFYDSNKGDPLTAALGVLRDIYSQKRPGLTIRAAAATGYGSALLAAALRLDVDEVETVAHFTAARFFEPRVSFILDIGGQDIKCMRIRNGVIDRINLNEACSAGCGSFIENFAESLNMPLADFVDHALRAASPVDLGTRCTVFMNSKVKQAQKEGADVGDIAAGLSYAVVRNACFKVMKISNLAELGEYMVAQGGAFANDALLRALELELGRPVMRPGISGLMGAFGAALIARKRGPLNGKTGLLGPEEVRTFSARTATTRCRRCTNACLLTITTFADKRRFISGNRCERGAEAEPRHCINLYAYKYKRLFEPYTPLEEGAARRGVLGIPRALNIFENYPLWFTLFTRLGFRVVLSSPSSKELYYSGYDTIPSQTVCYPAKLAHGHVLDLVERGVGTIFFPCLPNEQQSAGSAAGTFNCPVVIGYPELLARNISAIEERGITFIHQFLPLDRGMLAKRLRDIPFFSKIPQAELEEAVRAGFAEMDTFHQDMRNAGEAALAELAADGKMGIVLSGHPYHTDPEVHHGVPDLVTSCGMAVLTEDSVAHLMPDPGPLRVVDQWAYHSRLYRAGAYAATVDNLAVLQLVSFGCGLDAITSDQLEEIVTLRGRLYAQIKIDEGANLGPARIRIRSLQAAMRERREQLAHSAVMPDEPPPAFTRDMRETHTLLVPQMSPLHFQFTEEVFASEGYRAVLLPSVSRAAIELGLRHVNNDACFPAIVVVGQLLEALKSGVYDPEKVALVISQTGGGCRATNYIGFLRKALLDAGLERVPIVSFSTSIQEGAPGISLTGKMLRRMIMAGHYGDALLRMIHRVRPYEREAGSAEALAALWTEKAKKNIVSGSIPRFELNMLSMIRDFDRLPLLSEERKPRVGLVGEVLLKYHPDANNNAARIVEEEGGEAVVTGLMDFLLYNFYDHIFNYEHLAGKKKDSRAAMAGIAFLEFTRLGMRFCFGRSKRFNTPIRFHELRKKTKNLISLGHQTGEGWLLAAEMVRMLEDGVNNILCMQPFGCLPNHITGKGLLKELKRRYPEANIIALDYDPGASEVNQINRIKLMMRSGQLK</sequence>
<dbReference type="InterPro" id="IPR002731">
    <property type="entry name" value="ATPase_BadF"/>
</dbReference>
<evidence type="ECO:0000313" key="3">
    <source>
        <dbReference type="EMBL" id="MSS27379.1"/>
    </source>
</evidence>
<reference evidence="3 4" key="1">
    <citation type="submission" date="2019-09" db="EMBL/GenBank/DDBJ databases">
        <title>In-depth cultivation of the pig gut microbiome towards novel bacterial diversity and tailored functional studies.</title>
        <authorList>
            <person name="Wylensek D."/>
            <person name="Hitch T.C.A."/>
            <person name="Clavel T."/>
        </authorList>
    </citation>
    <scope>NUCLEOTIDE SEQUENCE [LARGE SCALE GENOMIC DNA]</scope>
    <source>
        <strain evidence="3 4">PG-178-WT-4</strain>
    </source>
</reference>
<name>A0A6L5XJU6_9BACT</name>
<dbReference type="CDD" id="cd24035">
    <property type="entry name" value="ASKHA_NBD_O66634-like_rpt2"/>
    <property type="match status" value="1"/>
</dbReference>
<keyword evidence="4" id="KW-1185">Reference proteome</keyword>
<comment type="caution">
    <text evidence="3">The sequence shown here is derived from an EMBL/GenBank/DDBJ whole genome shotgun (WGS) entry which is preliminary data.</text>
</comment>
<dbReference type="Proteomes" id="UP000477488">
    <property type="component" value="Unassembled WGS sequence"/>
</dbReference>
<dbReference type="CDD" id="cd24034">
    <property type="entry name" value="ASKHA_NBD_O66634-like_rpt1"/>
    <property type="match status" value="1"/>
</dbReference>
<dbReference type="RefSeq" id="WP_154509660.1">
    <property type="nucleotide sequence ID" value="NZ_JAXELC010000003.1"/>
</dbReference>
<dbReference type="PANTHER" id="PTHR32329">
    <property type="entry name" value="BIFUNCTIONAL PROTEIN [INCLUDES 2-HYDROXYACYL-COA DEHYDRATASE (N-TER) AND ITS ACTIVATOR DOMAIN (C_TERM)-RELATED"/>
    <property type="match status" value="1"/>
</dbReference>
<dbReference type="Pfam" id="PF09989">
    <property type="entry name" value="DUF2229"/>
    <property type="match status" value="1"/>
</dbReference>
<accession>A0A6L5XJU6</accession>
<dbReference type="InterPro" id="IPR051805">
    <property type="entry name" value="Dehydratase_Activator_Redct"/>
</dbReference>
<protein>
    <submittedName>
        <fullName evidence="3">2-hydroxyglutaryl-CoA dehydratase</fullName>
    </submittedName>
</protein>
<feature type="domain" description="DUF2229" evidence="2">
    <location>
        <begin position="671"/>
        <end position="888"/>
    </location>
</feature>
<dbReference type="SUPFAM" id="SSF53067">
    <property type="entry name" value="Actin-like ATPase domain"/>
    <property type="match status" value="2"/>
</dbReference>
<organism evidence="3 4">
    <name type="scientific">Desulfovibrio porci</name>
    <dbReference type="NCBI Taxonomy" id="2605782"/>
    <lineage>
        <taxon>Bacteria</taxon>
        <taxon>Pseudomonadati</taxon>
        <taxon>Thermodesulfobacteriota</taxon>
        <taxon>Desulfovibrionia</taxon>
        <taxon>Desulfovibrionales</taxon>
        <taxon>Desulfovibrionaceae</taxon>
        <taxon>Desulfovibrio</taxon>
    </lineage>
</organism>
<dbReference type="EMBL" id="VUMH01000003">
    <property type="protein sequence ID" value="MSS27379.1"/>
    <property type="molecule type" value="Genomic_DNA"/>
</dbReference>
<dbReference type="Gene3D" id="3.30.420.40">
    <property type="match status" value="4"/>
</dbReference>